<organism evidence="3">
    <name type="scientific">Volvox carteri f. nagariensis</name>
    <dbReference type="NCBI Taxonomy" id="3068"/>
    <lineage>
        <taxon>Eukaryota</taxon>
        <taxon>Viridiplantae</taxon>
        <taxon>Chlorophyta</taxon>
        <taxon>core chlorophytes</taxon>
        <taxon>Chlorophyceae</taxon>
        <taxon>CS clade</taxon>
        <taxon>Chlamydomonadales</taxon>
        <taxon>Volvocaceae</taxon>
        <taxon>Volvox</taxon>
    </lineage>
</organism>
<name>D8U955_VOLCA</name>
<reference evidence="2 3" key="1">
    <citation type="journal article" date="2010" name="Science">
        <title>Genomic analysis of organismal complexity in the multicellular green alga Volvox carteri.</title>
        <authorList>
            <person name="Prochnik S.E."/>
            <person name="Umen J."/>
            <person name="Nedelcu A.M."/>
            <person name="Hallmann A."/>
            <person name="Miller S.M."/>
            <person name="Nishii I."/>
            <person name="Ferris P."/>
            <person name="Kuo A."/>
            <person name="Mitros T."/>
            <person name="Fritz-Laylin L.K."/>
            <person name="Hellsten U."/>
            <person name="Chapman J."/>
            <person name="Simakov O."/>
            <person name="Rensing S.A."/>
            <person name="Terry A."/>
            <person name="Pangilinan J."/>
            <person name="Kapitonov V."/>
            <person name="Jurka J."/>
            <person name="Salamov A."/>
            <person name="Shapiro H."/>
            <person name="Schmutz J."/>
            <person name="Grimwood J."/>
            <person name="Lindquist E."/>
            <person name="Lucas S."/>
            <person name="Grigoriev I.V."/>
            <person name="Schmitt R."/>
            <person name="Kirk D."/>
            <person name="Rokhsar D.S."/>
        </authorList>
    </citation>
    <scope>NUCLEOTIDE SEQUENCE [LARGE SCALE GENOMIC DNA]</scope>
    <source>
        <strain evidence="3">f. Nagariensis / Eve</strain>
    </source>
</reference>
<dbReference type="RefSeq" id="XP_002955231.1">
    <property type="nucleotide sequence ID" value="XM_002955185.1"/>
</dbReference>
<feature type="transmembrane region" description="Helical" evidence="1">
    <location>
        <begin position="15"/>
        <end position="37"/>
    </location>
</feature>
<protein>
    <submittedName>
        <fullName evidence="2">Uncharacterized protein</fullName>
    </submittedName>
</protein>
<evidence type="ECO:0000313" key="3">
    <source>
        <dbReference type="Proteomes" id="UP000001058"/>
    </source>
</evidence>
<keyword evidence="3" id="KW-1185">Reference proteome</keyword>
<dbReference type="KEGG" id="vcn:VOLCADRAFT_96078"/>
<dbReference type="GeneID" id="9626274"/>
<gene>
    <name evidence="2" type="ORF">VOLCADRAFT_96078</name>
</gene>
<proteinExistence type="predicted"/>
<accession>D8U955</accession>
<feature type="transmembrane region" description="Helical" evidence="1">
    <location>
        <begin position="69"/>
        <end position="91"/>
    </location>
</feature>
<dbReference type="Proteomes" id="UP000001058">
    <property type="component" value="Unassembled WGS sequence"/>
</dbReference>
<evidence type="ECO:0000313" key="2">
    <source>
        <dbReference type="EMBL" id="EFJ43750.1"/>
    </source>
</evidence>
<feature type="transmembrane region" description="Helical" evidence="1">
    <location>
        <begin position="44"/>
        <end position="63"/>
    </location>
</feature>
<keyword evidence="1" id="KW-0812">Transmembrane</keyword>
<evidence type="ECO:0000256" key="1">
    <source>
        <dbReference type="SAM" id="Phobius"/>
    </source>
</evidence>
<keyword evidence="1" id="KW-0472">Membrane</keyword>
<sequence>MVQLHPPGSGFNGPWWNGSVVVVVAVAALVMVVIAELAVVMEAAVVAVVVAVVVVTVVVMVTVEVTVVVVEVMVVIVGVKALVAVVVVVDLEVETAGCDSRYGLSVYIIPSLKPRHQSAVSLFNYLALSCKTLQESSPVQTSHVIVCTSVAV</sequence>
<dbReference type="EMBL" id="GL378370">
    <property type="protein sequence ID" value="EFJ43750.1"/>
    <property type="molecule type" value="Genomic_DNA"/>
</dbReference>
<dbReference type="InParanoid" id="D8U955"/>
<dbReference type="AlphaFoldDB" id="D8U955"/>
<keyword evidence="1" id="KW-1133">Transmembrane helix</keyword>